<dbReference type="InterPro" id="IPR050740">
    <property type="entry name" value="Aldehyde_DH_Superfamily"/>
</dbReference>
<evidence type="ECO:0000313" key="5">
    <source>
        <dbReference type="Proteomes" id="UP000016928"/>
    </source>
</evidence>
<dbReference type="InterPro" id="IPR016162">
    <property type="entry name" value="Ald_DH_N"/>
</dbReference>
<dbReference type="Pfam" id="PF00171">
    <property type="entry name" value="Aldedh"/>
    <property type="match status" value="1"/>
</dbReference>
<accession>N4U9N4</accession>
<sequence>MTDSTIDQPVLHNGSQGYRVPLLINDAPVLKNHQHEVRNIMKSEIYCDDEWASIGVTTSIDLIEQSAYLLTAGTMSGTIPHTQPEGSYGLVFTRPLGVVLGIAPWNSPLFLALRAVIAPLATGNTVILKGSELSPRTHYFVAELFAKAGFPPGVVNFILHRPEDAPEVVGYLIRDPAVRKVNFTGSTQVGRSIAQQAGLALKPVLLELGGKNCCIVLKDADIDRAAEAALAGATLNGGQICMSTDLVLVEKDVVDEFRAELTKHLRSKNGSAYRLVGLKSQSRVQALVSDAEAKGSSAKASTEHQTDSNLTPITILDNIHSSMDFFRTETFGPCLGIVAVSNEDEAVKIVNDSDYGLSAAIWTRNQYAALEMARRLQVGAVHINSSTVHDEATLPHGGTKLSGFGRFGAEWGLKEFVETQTVIMHAPEITADWGTEASSRGLHDTTSVKRDQVSAEYAGPLSYKDLKLSRPWKTRHSVGNHDEIVRGKLWVSVINCYEDRILDNVYLSFRMATLVAHMRSAERQLLQSPRKCLGLWSFSRLWVDHSGAALLANPGFQLANVCFAGSWTLSALLVLVVLSLIL</sequence>
<dbReference type="InterPro" id="IPR016163">
    <property type="entry name" value="Ald_DH_C"/>
</dbReference>
<reference evidence="5" key="2">
    <citation type="journal article" date="2014" name="PLoS ONE">
        <title>Genome and Transcriptome Analysis of the Fungal Pathogen Fusarium oxysporum f. sp. cubense Causing Banana Vascular Wilt Disease.</title>
        <authorList>
            <person name="Guo L."/>
            <person name="Han L."/>
            <person name="Yang L."/>
            <person name="Zeng H."/>
            <person name="Fan D."/>
            <person name="Zhu Y."/>
            <person name="Feng Y."/>
            <person name="Wang G."/>
            <person name="Peng C."/>
            <person name="Jiang X."/>
            <person name="Zhou D."/>
            <person name="Ni P."/>
            <person name="Liang C."/>
            <person name="Liu L."/>
            <person name="Wang J."/>
            <person name="Mao C."/>
            <person name="Fang X."/>
            <person name="Peng M."/>
            <person name="Huang J."/>
        </authorList>
    </citation>
    <scope>NUCLEOTIDE SEQUENCE [LARGE SCALE GENOMIC DNA]</scope>
    <source>
        <strain evidence="5">race 1</strain>
    </source>
</reference>
<dbReference type="Proteomes" id="UP000016928">
    <property type="component" value="Unassembled WGS sequence"/>
</dbReference>
<keyword evidence="2" id="KW-1133">Transmembrane helix</keyword>
<feature type="transmembrane region" description="Helical" evidence="2">
    <location>
        <begin position="558"/>
        <end position="581"/>
    </location>
</feature>
<dbReference type="HOGENOM" id="CLU_005391_1_0_1"/>
<dbReference type="Gene3D" id="3.40.309.10">
    <property type="entry name" value="Aldehyde Dehydrogenase, Chain A, domain 2"/>
    <property type="match status" value="1"/>
</dbReference>
<dbReference type="Gene3D" id="3.40.605.10">
    <property type="entry name" value="Aldehyde Dehydrogenase, Chain A, domain 1"/>
    <property type="match status" value="1"/>
</dbReference>
<evidence type="ECO:0000259" key="3">
    <source>
        <dbReference type="Pfam" id="PF00171"/>
    </source>
</evidence>
<reference evidence="5" key="1">
    <citation type="submission" date="2012-09" db="EMBL/GenBank/DDBJ databases">
        <title>Genome sequencing and comparative transcriptomics of race 1 and race 4 of banana pathogen: Fusarium oxysporum f. sp. cubense.</title>
        <authorList>
            <person name="Fang X."/>
            <person name="Huang J."/>
        </authorList>
    </citation>
    <scope>NUCLEOTIDE SEQUENCE [LARGE SCALE GENOMIC DNA]</scope>
    <source>
        <strain evidence="5">race 1</strain>
    </source>
</reference>
<keyword evidence="1" id="KW-0560">Oxidoreductase</keyword>
<gene>
    <name evidence="4" type="ORF">FOC1_g10003730</name>
</gene>
<dbReference type="PANTHER" id="PTHR43353:SF6">
    <property type="entry name" value="CYTOPLASMIC ALDEHYDE DEHYDROGENASE (EUROFUNG)"/>
    <property type="match status" value="1"/>
</dbReference>
<dbReference type="SUPFAM" id="SSF53720">
    <property type="entry name" value="ALDH-like"/>
    <property type="match status" value="1"/>
</dbReference>
<dbReference type="OrthoDB" id="310895at2759"/>
<dbReference type="InterPro" id="IPR016161">
    <property type="entry name" value="Ald_DH/histidinol_DH"/>
</dbReference>
<keyword evidence="2" id="KW-0472">Membrane</keyword>
<dbReference type="EMBL" id="KB730278">
    <property type="protein sequence ID" value="ENH68102.1"/>
    <property type="molecule type" value="Genomic_DNA"/>
</dbReference>
<dbReference type="GO" id="GO:0009450">
    <property type="term" value="P:gamma-aminobutyric acid catabolic process"/>
    <property type="evidence" value="ECO:0007669"/>
    <property type="project" value="TreeGrafter"/>
</dbReference>
<protein>
    <submittedName>
        <fullName evidence="4">Salicylaldehyde dehydrogenase</fullName>
    </submittedName>
</protein>
<dbReference type="STRING" id="1229664.N4U9N4"/>
<evidence type="ECO:0000313" key="4">
    <source>
        <dbReference type="EMBL" id="ENH68102.1"/>
    </source>
</evidence>
<keyword evidence="2" id="KW-0812">Transmembrane</keyword>
<proteinExistence type="predicted"/>
<evidence type="ECO:0000256" key="1">
    <source>
        <dbReference type="ARBA" id="ARBA00023002"/>
    </source>
</evidence>
<organism evidence="4 5">
    <name type="scientific">Fusarium oxysporum f. sp. cubense (strain race 1)</name>
    <name type="common">Panama disease fungus</name>
    <dbReference type="NCBI Taxonomy" id="1229664"/>
    <lineage>
        <taxon>Eukaryota</taxon>
        <taxon>Fungi</taxon>
        <taxon>Dikarya</taxon>
        <taxon>Ascomycota</taxon>
        <taxon>Pezizomycotina</taxon>
        <taxon>Sordariomycetes</taxon>
        <taxon>Hypocreomycetidae</taxon>
        <taxon>Hypocreales</taxon>
        <taxon>Nectriaceae</taxon>
        <taxon>Fusarium</taxon>
        <taxon>Fusarium oxysporum species complex</taxon>
    </lineage>
</organism>
<name>N4U9N4_FUSC1</name>
<dbReference type="PANTHER" id="PTHR43353">
    <property type="entry name" value="SUCCINATE-SEMIALDEHYDE DEHYDROGENASE, MITOCHONDRIAL"/>
    <property type="match status" value="1"/>
</dbReference>
<dbReference type="AlphaFoldDB" id="N4U9N4"/>
<dbReference type="GO" id="GO:0004777">
    <property type="term" value="F:succinate-semialdehyde dehydrogenase (NAD+) activity"/>
    <property type="evidence" value="ECO:0007669"/>
    <property type="project" value="TreeGrafter"/>
</dbReference>
<dbReference type="InterPro" id="IPR015590">
    <property type="entry name" value="Aldehyde_DH_dom"/>
</dbReference>
<feature type="domain" description="Aldehyde dehydrogenase" evidence="3">
    <location>
        <begin position="19"/>
        <end position="422"/>
    </location>
</feature>
<dbReference type="VEuPathDB" id="FungiDB:FOC1_g10003730"/>
<evidence type="ECO:0000256" key="2">
    <source>
        <dbReference type="SAM" id="Phobius"/>
    </source>
</evidence>